<dbReference type="EMBL" id="BAABKB010000002">
    <property type="protein sequence ID" value="GAA4997904.1"/>
    <property type="molecule type" value="Genomic_DNA"/>
</dbReference>
<feature type="region of interest" description="Disordered" evidence="1">
    <location>
        <begin position="47"/>
        <end position="77"/>
    </location>
</feature>
<name>A0ABP9IHA4_9ACTN</name>
<accession>A0ABP9IHA4</accession>
<organism evidence="3 4">
    <name type="scientific">Streptomyces siamensis</name>
    <dbReference type="NCBI Taxonomy" id="1274986"/>
    <lineage>
        <taxon>Bacteria</taxon>
        <taxon>Bacillati</taxon>
        <taxon>Actinomycetota</taxon>
        <taxon>Actinomycetes</taxon>
        <taxon>Kitasatosporales</taxon>
        <taxon>Streptomycetaceae</taxon>
        <taxon>Streptomyces</taxon>
    </lineage>
</organism>
<gene>
    <name evidence="3" type="ORF">GCM10023335_08960</name>
</gene>
<feature type="chain" id="PRO_5047398826" evidence="2">
    <location>
        <begin position="18"/>
        <end position="77"/>
    </location>
</feature>
<dbReference type="Proteomes" id="UP001501759">
    <property type="component" value="Unassembled WGS sequence"/>
</dbReference>
<evidence type="ECO:0000256" key="2">
    <source>
        <dbReference type="SAM" id="SignalP"/>
    </source>
</evidence>
<feature type="signal peptide" evidence="2">
    <location>
        <begin position="1"/>
        <end position="17"/>
    </location>
</feature>
<protein>
    <submittedName>
        <fullName evidence="3">Uncharacterized protein</fullName>
    </submittedName>
</protein>
<evidence type="ECO:0000313" key="4">
    <source>
        <dbReference type="Proteomes" id="UP001501759"/>
    </source>
</evidence>
<keyword evidence="4" id="KW-1185">Reference proteome</keyword>
<comment type="caution">
    <text evidence="3">The sequence shown here is derived from an EMBL/GenBank/DDBJ whole genome shotgun (WGS) entry which is preliminary data.</text>
</comment>
<reference evidence="4" key="1">
    <citation type="journal article" date="2019" name="Int. J. Syst. Evol. Microbiol.">
        <title>The Global Catalogue of Microorganisms (GCM) 10K type strain sequencing project: providing services to taxonomists for standard genome sequencing and annotation.</title>
        <authorList>
            <consortium name="The Broad Institute Genomics Platform"/>
            <consortium name="The Broad Institute Genome Sequencing Center for Infectious Disease"/>
            <person name="Wu L."/>
            <person name="Ma J."/>
        </authorList>
    </citation>
    <scope>NUCLEOTIDE SEQUENCE [LARGE SCALE GENOMIC DNA]</scope>
    <source>
        <strain evidence="4">JCM 18409</strain>
    </source>
</reference>
<proteinExistence type="predicted"/>
<evidence type="ECO:0000256" key="1">
    <source>
        <dbReference type="SAM" id="MobiDB-lite"/>
    </source>
</evidence>
<evidence type="ECO:0000313" key="3">
    <source>
        <dbReference type="EMBL" id="GAA4997904.1"/>
    </source>
</evidence>
<keyword evidence="2" id="KW-0732">Signal</keyword>
<sequence length="77" mass="8010">MVAVAPPRLCGVSSAAAVPAVASAPAATRPDTNVAAVRRAVTRLRANDAENERNTEFPFAQDPLMWGKVPPAESEAP</sequence>